<organism evidence="2 3">
    <name type="scientific">Xyrichtys novacula</name>
    <name type="common">Pearly razorfish</name>
    <name type="synonym">Hemipteronotus novacula</name>
    <dbReference type="NCBI Taxonomy" id="13765"/>
    <lineage>
        <taxon>Eukaryota</taxon>
        <taxon>Metazoa</taxon>
        <taxon>Chordata</taxon>
        <taxon>Craniata</taxon>
        <taxon>Vertebrata</taxon>
        <taxon>Euteleostomi</taxon>
        <taxon>Actinopterygii</taxon>
        <taxon>Neopterygii</taxon>
        <taxon>Teleostei</taxon>
        <taxon>Neoteleostei</taxon>
        <taxon>Acanthomorphata</taxon>
        <taxon>Eupercaria</taxon>
        <taxon>Labriformes</taxon>
        <taxon>Labridae</taxon>
        <taxon>Xyrichtys</taxon>
    </lineage>
</organism>
<evidence type="ECO:0000313" key="2">
    <source>
        <dbReference type="EMBL" id="CAJ1086217.1"/>
    </source>
</evidence>
<protein>
    <submittedName>
        <fullName evidence="2">Uncharacterized protein</fullName>
    </submittedName>
</protein>
<dbReference type="Proteomes" id="UP001178508">
    <property type="component" value="Chromosome 23"/>
</dbReference>
<name>A0AAV1HJW4_XYRNO</name>
<evidence type="ECO:0000256" key="1">
    <source>
        <dbReference type="SAM" id="MobiDB-lite"/>
    </source>
</evidence>
<dbReference type="EMBL" id="OY660886">
    <property type="protein sequence ID" value="CAJ1086217.1"/>
    <property type="molecule type" value="Genomic_DNA"/>
</dbReference>
<dbReference type="AlphaFoldDB" id="A0AAV1HJW4"/>
<reference evidence="2" key="1">
    <citation type="submission" date="2023-08" db="EMBL/GenBank/DDBJ databases">
        <authorList>
            <person name="Alioto T."/>
            <person name="Alioto T."/>
            <person name="Gomez Garrido J."/>
        </authorList>
    </citation>
    <scope>NUCLEOTIDE SEQUENCE</scope>
</reference>
<feature type="region of interest" description="Disordered" evidence="1">
    <location>
        <begin position="17"/>
        <end position="47"/>
    </location>
</feature>
<accession>A0AAV1HJW4</accession>
<keyword evidence="3" id="KW-1185">Reference proteome</keyword>
<sequence length="185" mass="20757">MLESPVTPPTFVCRARTIRPASHNSSGCRKPGGVDDRGRVQQESAAPPTVNLLTSRKHRRACTRVVSLFCGEYPASGRQEEAGAHDFIVSTKVAKNKTKTREWKNEEDVIHGETERGNEGKEVQGGERLKEGSVAELTSLHEFKESVWSDLHYIYSSVLVVSFFFYMILNDTPNTEAQIDTKRFN</sequence>
<evidence type="ECO:0000313" key="3">
    <source>
        <dbReference type="Proteomes" id="UP001178508"/>
    </source>
</evidence>
<proteinExistence type="predicted"/>
<gene>
    <name evidence="2" type="ORF">XNOV1_A008171</name>
</gene>